<dbReference type="GO" id="GO:0005507">
    <property type="term" value="F:copper ion binding"/>
    <property type="evidence" value="ECO:0007669"/>
    <property type="project" value="InterPro"/>
</dbReference>
<evidence type="ECO:0000256" key="5">
    <source>
        <dbReference type="ARBA" id="ARBA00023002"/>
    </source>
</evidence>
<dbReference type="InterPro" id="IPR016182">
    <property type="entry name" value="Cu_amine_oxidase_N-reg"/>
</dbReference>
<gene>
    <name evidence="12" type="ORF">UA08_08453</name>
</gene>
<dbReference type="InterPro" id="IPR015798">
    <property type="entry name" value="Cu_amine_oxidase_C"/>
</dbReference>
<evidence type="ECO:0000256" key="2">
    <source>
        <dbReference type="ARBA" id="ARBA00007983"/>
    </source>
</evidence>
<dbReference type="Pfam" id="PF02727">
    <property type="entry name" value="Cu_amine_oxidN2"/>
    <property type="match status" value="1"/>
</dbReference>
<evidence type="ECO:0000259" key="11">
    <source>
        <dbReference type="Pfam" id="PF02727"/>
    </source>
</evidence>
<dbReference type="Pfam" id="PF01179">
    <property type="entry name" value="Cu_amine_oxid"/>
    <property type="match status" value="1"/>
</dbReference>
<feature type="modified residue" description="2',4',5'-topaquinone" evidence="8">
    <location>
        <position position="363"/>
    </location>
</feature>
<evidence type="ECO:0000256" key="7">
    <source>
        <dbReference type="PIRSR" id="PIRSR600269-50"/>
    </source>
</evidence>
<reference evidence="12 13" key="1">
    <citation type="submission" date="2015-06" db="EMBL/GenBank/DDBJ databases">
        <title>Talaromyces atroroseus IBT 11181 draft genome.</title>
        <authorList>
            <person name="Rasmussen K.B."/>
            <person name="Rasmussen S."/>
            <person name="Petersen B."/>
            <person name="Sicheritz-Ponten T."/>
            <person name="Mortensen U.H."/>
            <person name="Thrane U."/>
        </authorList>
    </citation>
    <scope>NUCLEOTIDE SEQUENCE [LARGE SCALE GENOMIC DNA]</scope>
    <source>
        <strain evidence="12 13">IBT 11181</strain>
    </source>
</reference>
<evidence type="ECO:0000256" key="9">
    <source>
        <dbReference type="RuleBase" id="RU000672"/>
    </source>
</evidence>
<keyword evidence="3 9" id="KW-0479">Metal-binding</keyword>
<dbReference type="STRING" id="1441469.A0A1Q5Q7F8"/>
<proteinExistence type="inferred from homology"/>
<dbReference type="InterPro" id="IPR036460">
    <property type="entry name" value="Cu_amine_oxidase_C_sf"/>
</dbReference>
<dbReference type="GO" id="GO:0009308">
    <property type="term" value="P:amine metabolic process"/>
    <property type="evidence" value="ECO:0007669"/>
    <property type="project" value="UniProtKB-UniRule"/>
</dbReference>
<dbReference type="SUPFAM" id="SSF49998">
    <property type="entry name" value="Amine oxidase catalytic domain"/>
    <property type="match status" value="1"/>
</dbReference>
<dbReference type="InterPro" id="IPR000269">
    <property type="entry name" value="Cu_amine_oxidase"/>
</dbReference>
<dbReference type="GO" id="GO:0048038">
    <property type="term" value="F:quinone binding"/>
    <property type="evidence" value="ECO:0007669"/>
    <property type="project" value="InterPro"/>
</dbReference>
<dbReference type="RefSeq" id="XP_020116280.1">
    <property type="nucleotide sequence ID" value="XM_020263566.1"/>
</dbReference>
<evidence type="ECO:0000256" key="6">
    <source>
        <dbReference type="ARBA" id="ARBA00023008"/>
    </source>
</evidence>
<keyword evidence="5 9" id="KW-0560">Oxidoreductase</keyword>
<comment type="caution">
    <text evidence="12">The sequence shown here is derived from an EMBL/GenBank/DDBJ whole genome shotgun (WGS) entry which is preliminary data.</text>
</comment>
<dbReference type="Gene3D" id="2.70.98.20">
    <property type="entry name" value="Copper amine oxidase, catalytic domain"/>
    <property type="match status" value="1"/>
</dbReference>
<dbReference type="EC" id="1.4.3.-" evidence="9"/>
<feature type="domain" description="Copper amine oxidase catalytic" evidence="10">
    <location>
        <begin position="207"/>
        <end position="619"/>
    </location>
</feature>
<dbReference type="PROSITE" id="PS01164">
    <property type="entry name" value="COPPER_AMINE_OXID_1"/>
    <property type="match status" value="1"/>
</dbReference>
<evidence type="ECO:0000256" key="3">
    <source>
        <dbReference type="ARBA" id="ARBA00022723"/>
    </source>
</evidence>
<dbReference type="PANTHER" id="PTHR10638:SF33">
    <property type="entry name" value="AMINE OXIDASE"/>
    <property type="match status" value="1"/>
</dbReference>
<dbReference type="SUPFAM" id="SSF54416">
    <property type="entry name" value="Amine oxidase N-terminal region"/>
    <property type="match status" value="2"/>
</dbReference>
<dbReference type="InterPro" id="IPR049948">
    <property type="entry name" value="Cu_Am_ox_TPQ-bd"/>
</dbReference>
<dbReference type="InterPro" id="IPR015800">
    <property type="entry name" value="Cu_amine_oxidase_N2"/>
</dbReference>
<comment type="PTM">
    <text evidence="8 9">Topaquinone (TPQ) is generated by copper-dependent autoxidation of a specific tyrosyl residue.</text>
</comment>
<organism evidence="12 13">
    <name type="scientific">Talaromyces atroroseus</name>
    <dbReference type="NCBI Taxonomy" id="1441469"/>
    <lineage>
        <taxon>Eukaryota</taxon>
        <taxon>Fungi</taxon>
        <taxon>Dikarya</taxon>
        <taxon>Ascomycota</taxon>
        <taxon>Pezizomycotina</taxon>
        <taxon>Eurotiomycetes</taxon>
        <taxon>Eurotiomycetidae</taxon>
        <taxon>Eurotiales</taxon>
        <taxon>Trichocomaceae</taxon>
        <taxon>Talaromyces</taxon>
        <taxon>Talaromyces sect. Trachyspermi</taxon>
    </lineage>
</organism>
<dbReference type="AlphaFoldDB" id="A0A1Q5Q7F8"/>
<dbReference type="EMBL" id="LFMY01000015">
    <property type="protein sequence ID" value="OKL56159.1"/>
    <property type="molecule type" value="Genomic_DNA"/>
</dbReference>
<evidence type="ECO:0000259" key="10">
    <source>
        <dbReference type="Pfam" id="PF01179"/>
    </source>
</evidence>
<dbReference type="OrthoDB" id="5379943at2759"/>
<evidence type="ECO:0000256" key="4">
    <source>
        <dbReference type="ARBA" id="ARBA00022772"/>
    </source>
</evidence>
<keyword evidence="13" id="KW-1185">Reference proteome</keyword>
<comment type="cofactor">
    <cofactor evidence="1">
        <name>Cu cation</name>
        <dbReference type="ChEBI" id="CHEBI:23378"/>
    </cofactor>
</comment>
<keyword evidence="6 9" id="KW-0186">Copper</keyword>
<feature type="active site" description="Proton acceptor" evidence="7">
    <location>
        <position position="279"/>
    </location>
</feature>
<name>A0A1Q5Q7F8_TALAT</name>
<feature type="domain" description="Copper amine oxidase N2-terminal" evidence="11">
    <location>
        <begin position="5"/>
        <end position="89"/>
    </location>
</feature>
<keyword evidence="4 7" id="KW-0801">TPQ</keyword>
<evidence type="ECO:0000256" key="1">
    <source>
        <dbReference type="ARBA" id="ARBA00001935"/>
    </source>
</evidence>
<evidence type="ECO:0000313" key="12">
    <source>
        <dbReference type="EMBL" id="OKL56159.1"/>
    </source>
</evidence>
<comment type="cofactor">
    <cofactor evidence="9">
        <name>Cu cation</name>
        <dbReference type="ChEBI" id="CHEBI:23378"/>
    </cofactor>
    <text evidence="9">Contains 1 topaquinone per subunit.</text>
</comment>
<dbReference type="PANTHER" id="PTHR10638">
    <property type="entry name" value="COPPER AMINE OXIDASE"/>
    <property type="match status" value="1"/>
</dbReference>
<evidence type="ECO:0000256" key="8">
    <source>
        <dbReference type="PIRSR" id="PIRSR600269-51"/>
    </source>
</evidence>
<evidence type="ECO:0000313" key="13">
    <source>
        <dbReference type="Proteomes" id="UP000214365"/>
    </source>
</evidence>
<comment type="similarity">
    <text evidence="2 9">Belongs to the copper/topaquinone oxidase family.</text>
</comment>
<dbReference type="GO" id="GO:0008131">
    <property type="term" value="F:primary methylamine oxidase activity"/>
    <property type="evidence" value="ECO:0007669"/>
    <property type="project" value="InterPro"/>
</dbReference>
<dbReference type="GeneID" id="31008209"/>
<sequence>MASLHPLTALTEDEIVQASSLIRAILGEKTNLRFKGISLHEPSKREVLKYREHSQPLPRKAWVNYYVTGTPLFYESIVNLSSSTIESNKQVPTHFHGPCDDEEITRAEEIVLADPRVQAEIEKLELPKGATVVCDPWICNQPDSNHYAFPLSVCPVLDTVTMKVTRIEYLPTGAGWEIKPPQPVRAIEPNEYIPELNTLRKDLKPLRVIQPEGASFTVSGDVVRWQKWEFRLTFNYREGMVLHEVSYDKRPLFYRVSLSDMTVPYADPRAPFHKKQAFDLGDTGAGLTANDLRLGCDCLGSIYYKDGLIANEEGHPKWKRNAICIHEQDAGLLWKHTNYRTNRAAVVRNRELVLQSIITVSNYEYILAFVLNQAGELTYEARATGILSTQPIDEGVSVPWGTVVHDGVLAVYHQHILSLRIDPELDGDVNNRLIYEEAHAIPYDPKLNPHGNAYTTNKSVIQISGGYDLDSKKSRVFMIENAHKQNPVNGKNVAYKIQVPPFQPLLASSESFHYKRADFADHAIYVSKHPSAILPATSSSVGDGHELFAGGQYTNQNRLTTGVRKWAGRKDDISDTDIVVWVQFGLQHIPRVEDFPVMPAEIIRVSLKPVNFFTKNPAIDVPPSTRTR</sequence>
<protein>
    <recommendedName>
        <fullName evidence="9">Amine oxidase</fullName>
        <ecNumber evidence="9">1.4.3.-</ecNumber>
    </recommendedName>
</protein>
<dbReference type="Gene3D" id="3.10.450.40">
    <property type="match status" value="3"/>
</dbReference>
<accession>A0A1Q5Q7F8</accession>
<feature type="active site" description="Schiff-base intermediate with substrate; via topaquinone" evidence="7">
    <location>
        <position position="363"/>
    </location>
</feature>
<dbReference type="Proteomes" id="UP000214365">
    <property type="component" value="Unassembled WGS sequence"/>
</dbReference>